<accession>A0A561PCB3</accession>
<sequence>MTLVKTIIFTIFFAIFFIDCYSQKTAKPAINDTAYDRWPYLKDPAIAPDGKYITYAFYNASKKSDTVVLKKRKGSWEVKFANIYYSQFTSDSRRAVLIDTANTLYTILLGSAYFDRTLGVHYFKIPTNGNGEWLAFKHVGKEDMVLVNFITRREVIYSLVSNFCFSDDGRILLYVIGDPNCLGEQKIVWHNLEKRKEIIMWCGRRVESILINSFPSAAVFITTDEESGSKKIWLYKERSNMPVLLVDQNIFSSNREFVLDNILKISANGKYVFFTVTKEGMVDEGKSESSIVKIWSYQDPKLQLTQQVSDLHKDRFGTMVVDVDSRRVTCLRKDNEFILGSSADDAMHLVESIPEEADLEESIRNERFFSRFYTRSADGRINVLLKFKGPHIAAISPNGKYIVYFDNENAEYVSYEIASGKYRNITEGIKTSWYGYYFKDIGDKPRGIATWTKDDESVLIYDRFDIWMIDPKGIENPVNITSGFGKQNNIIFYLGLAEYSNREILRSQPLLLNAVSIDTKENGYYEKTLGKDVVPRKLTMGNYIYQLIDNPYVMRNGIYPLKARDKDAFIVVRMNATEYPNFFYTRDFINFYPISTLQPEKSFNWYTTELHSWKTEKGEDLQGVLYKPDDFDPKKKYPVIFHYYEKKSFELNDYLIPSNLSNGCNIDIPTYVSNGYLVFLPDINYVVGDPMTSTLSALTSAAKYVERLPYVNKSRMGIGGCSFGGIQTNYLVTHTGIFSAAYSSSSMSDFVSAYGSITRGGKSLQAYFEPGGQGRMGGTLWQAPDMYIRNSAIFNADKAITPLLLMHTTNDEICSFSQALELFMALRRLGKRVWLLEYTDGSHHIDGKSAVDFSIRLRQFFDHYLKGLPAPAWMGYLGQERN</sequence>
<keyword evidence="2" id="KW-0378">Hydrolase</keyword>
<protein>
    <submittedName>
        <fullName evidence="2">Dipeptidyl aminopeptidase/acylaminoacyl peptidase</fullName>
    </submittedName>
</protein>
<dbReference type="EMBL" id="VIWO01000008">
    <property type="protein sequence ID" value="TWF35767.1"/>
    <property type="molecule type" value="Genomic_DNA"/>
</dbReference>
<dbReference type="Pfam" id="PF00326">
    <property type="entry name" value="Peptidase_S9"/>
    <property type="match status" value="1"/>
</dbReference>
<keyword evidence="2" id="KW-0031">Aminopeptidase</keyword>
<comment type="caution">
    <text evidence="2">The sequence shown here is derived from an EMBL/GenBank/DDBJ whole genome shotgun (WGS) entry which is preliminary data.</text>
</comment>
<dbReference type="GO" id="GO:0008236">
    <property type="term" value="F:serine-type peptidase activity"/>
    <property type="evidence" value="ECO:0007669"/>
    <property type="project" value="InterPro"/>
</dbReference>
<dbReference type="SUPFAM" id="SSF53474">
    <property type="entry name" value="alpha/beta-Hydrolases"/>
    <property type="match status" value="1"/>
</dbReference>
<evidence type="ECO:0000259" key="1">
    <source>
        <dbReference type="Pfam" id="PF00326"/>
    </source>
</evidence>
<evidence type="ECO:0000313" key="3">
    <source>
        <dbReference type="Proteomes" id="UP000320811"/>
    </source>
</evidence>
<dbReference type="InterPro" id="IPR001375">
    <property type="entry name" value="Peptidase_S9_cat"/>
</dbReference>
<dbReference type="GO" id="GO:0008239">
    <property type="term" value="F:dipeptidyl-peptidase activity"/>
    <property type="evidence" value="ECO:0007669"/>
    <property type="project" value="TreeGrafter"/>
</dbReference>
<evidence type="ECO:0000313" key="2">
    <source>
        <dbReference type="EMBL" id="TWF35767.1"/>
    </source>
</evidence>
<dbReference type="SUPFAM" id="SSF82171">
    <property type="entry name" value="DPP6 N-terminal domain-like"/>
    <property type="match status" value="1"/>
</dbReference>
<gene>
    <name evidence="2" type="ORF">FHW36_108123</name>
</gene>
<feature type="domain" description="Peptidase S9 prolyl oligopeptidase catalytic" evidence="1">
    <location>
        <begin position="698"/>
        <end position="866"/>
    </location>
</feature>
<dbReference type="PANTHER" id="PTHR11731">
    <property type="entry name" value="PROTEASE FAMILY S9B,C DIPEPTIDYL-PEPTIDASE IV-RELATED"/>
    <property type="match status" value="1"/>
</dbReference>
<dbReference type="RefSeq" id="WP_145673005.1">
    <property type="nucleotide sequence ID" value="NZ_VIWO01000008.1"/>
</dbReference>
<dbReference type="GO" id="GO:0004177">
    <property type="term" value="F:aminopeptidase activity"/>
    <property type="evidence" value="ECO:0007669"/>
    <property type="project" value="UniProtKB-KW"/>
</dbReference>
<dbReference type="AlphaFoldDB" id="A0A561PCB3"/>
<dbReference type="Gene3D" id="3.40.50.1820">
    <property type="entry name" value="alpha/beta hydrolase"/>
    <property type="match status" value="1"/>
</dbReference>
<dbReference type="PANTHER" id="PTHR11731:SF193">
    <property type="entry name" value="DIPEPTIDYL PEPTIDASE 9"/>
    <property type="match status" value="1"/>
</dbReference>
<name>A0A561PCB3_9BACT</name>
<proteinExistence type="predicted"/>
<dbReference type="Proteomes" id="UP000320811">
    <property type="component" value="Unassembled WGS sequence"/>
</dbReference>
<dbReference type="InterPro" id="IPR050278">
    <property type="entry name" value="Serine_Prot_S9B/DPPIV"/>
</dbReference>
<dbReference type="OrthoDB" id="9812921at2"/>
<keyword evidence="3" id="KW-1185">Reference proteome</keyword>
<keyword evidence="2" id="KW-0645">Protease</keyword>
<dbReference type="GO" id="GO:0006508">
    <property type="term" value="P:proteolysis"/>
    <property type="evidence" value="ECO:0007669"/>
    <property type="project" value="InterPro"/>
</dbReference>
<organism evidence="2 3">
    <name type="scientific">Chitinophaga polysaccharea</name>
    <dbReference type="NCBI Taxonomy" id="1293035"/>
    <lineage>
        <taxon>Bacteria</taxon>
        <taxon>Pseudomonadati</taxon>
        <taxon>Bacteroidota</taxon>
        <taxon>Chitinophagia</taxon>
        <taxon>Chitinophagales</taxon>
        <taxon>Chitinophagaceae</taxon>
        <taxon>Chitinophaga</taxon>
    </lineage>
</organism>
<reference evidence="2 3" key="1">
    <citation type="submission" date="2019-06" db="EMBL/GenBank/DDBJ databases">
        <title>Sorghum-associated microbial communities from plants grown in Nebraska, USA.</title>
        <authorList>
            <person name="Schachtman D."/>
        </authorList>
    </citation>
    <scope>NUCLEOTIDE SEQUENCE [LARGE SCALE GENOMIC DNA]</scope>
    <source>
        <strain evidence="2 3">1209</strain>
    </source>
</reference>
<dbReference type="InterPro" id="IPR029058">
    <property type="entry name" value="AB_hydrolase_fold"/>
</dbReference>